<organism evidence="2 3">
    <name type="scientific">Megasphaera hominis</name>
    <dbReference type="NCBI Taxonomy" id="159836"/>
    <lineage>
        <taxon>Bacteria</taxon>
        <taxon>Bacillati</taxon>
        <taxon>Bacillota</taxon>
        <taxon>Negativicutes</taxon>
        <taxon>Veillonellales</taxon>
        <taxon>Veillonellaceae</taxon>
        <taxon>Megasphaera</taxon>
    </lineage>
</organism>
<dbReference type="EMBL" id="JACOGK010000008">
    <property type="protein sequence ID" value="MBC3536437.1"/>
    <property type="molecule type" value="Genomic_DNA"/>
</dbReference>
<comment type="caution">
    <text evidence="2">The sequence shown here is derived from an EMBL/GenBank/DDBJ whole genome shotgun (WGS) entry which is preliminary data.</text>
</comment>
<feature type="transmembrane region" description="Helical" evidence="1">
    <location>
        <begin position="67"/>
        <end position="88"/>
    </location>
</feature>
<keyword evidence="1" id="KW-0472">Membrane</keyword>
<sequence length="91" mass="9934">MKASGTRGVLILILFILVGGIMGGMAGDLFTGSGVSLGNLMPLLTRQFEIFSIQNVDLNLYIMQIRFGLHFAPNLLSLIGIICACFIFRRI</sequence>
<dbReference type="Proteomes" id="UP000606870">
    <property type="component" value="Unassembled WGS sequence"/>
</dbReference>
<accession>A0ABR6VI84</accession>
<keyword evidence="3" id="KW-1185">Reference proteome</keyword>
<evidence type="ECO:0000313" key="2">
    <source>
        <dbReference type="EMBL" id="MBC3536437.1"/>
    </source>
</evidence>
<keyword evidence="1" id="KW-0812">Transmembrane</keyword>
<reference evidence="2 3" key="1">
    <citation type="submission" date="2020-08" db="EMBL/GenBank/DDBJ databases">
        <authorList>
            <person name="Liu C."/>
            <person name="Sun Q."/>
        </authorList>
    </citation>
    <scope>NUCLEOTIDE SEQUENCE [LARGE SCALE GENOMIC DNA]</scope>
    <source>
        <strain evidence="2 3">NSJ-59</strain>
    </source>
</reference>
<keyword evidence="1" id="KW-1133">Transmembrane helix</keyword>
<dbReference type="Pfam" id="PF14209">
    <property type="entry name" value="DUF4321"/>
    <property type="match status" value="1"/>
</dbReference>
<name>A0ABR6VI84_9FIRM</name>
<protein>
    <submittedName>
        <fullName evidence="2">DUF4321 domain-containing protein</fullName>
    </submittedName>
</protein>
<gene>
    <name evidence="2" type="ORF">H8J70_04125</name>
</gene>
<proteinExistence type="predicted"/>
<evidence type="ECO:0000256" key="1">
    <source>
        <dbReference type="SAM" id="Phobius"/>
    </source>
</evidence>
<dbReference type="InterPro" id="IPR025470">
    <property type="entry name" value="DUF4321"/>
</dbReference>
<evidence type="ECO:0000313" key="3">
    <source>
        <dbReference type="Proteomes" id="UP000606870"/>
    </source>
</evidence>
<dbReference type="RefSeq" id="WP_186502597.1">
    <property type="nucleotide sequence ID" value="NZ_JACOGK010000008.1"/>
</dbReference>